<evidence type="ECO:0000313" key="1">
    <source>
        <dbReference type="Proteomes" id="UP000829291"/>
    </source>
</evidence>
<name>A0A6J0B9Y6_NEOLC</name>
<reference evidence="2" key="1">
    <citation type="submission" date="2025-08" db="UniProtKB">
        <authorList>
            <consortium name="RefSeq"/>
        </authorList>
    </citation>
    <scope>IDENTIFICATION</scope>
    <source>
        <tissue evidence="2">Thorax and Abdomen</tissue>
    </source>
</reference>
<dbReference type="Proteomes" id="UP000829291">
    <property type="component" value="Chromosome 2"/>
</dbReference>
<dbReference type="KEGG" id="nlo:107217821"/>
<accession>A0A6J0B9Y6</accession>
<proteinExistence type="predicted"/>
<evidence type="ECO:0000313" key="2">
    <source>
        <dbReference type="RefSeq" id="XP_015510982.1"/>
    </source>
</evidence>
<dbReference type="AlphaFoldDB" id="A0A6J0B9Y6"/>
<sequence length="177" mass="20533">MEVADQNPDLVINLLCRHRELENDNDLNRETLIKIEQNVKLKELQSLHDRQLQIKENINKNLKSIVMQKHGLQKVIDGSKDNAPKLPVTYKYKQEAINFVSDAINFVNKFSEIQKSIEPENEVDVNQMYKKINTYGESVNQELSRCKIRVDQVGTFRENTEIITNHCLLPCDEDPGL</sequence>
<protein>
    <submittedName>
        <fullName evidence="2">Uncharacterized protein LOC107217821</fullName>
    </submittedName>
</protein>
<keyword evidence="1" id="KW-1185">Reference proteome</keyword>
<gene>
    <name evidence="2" type="primary">LOC107217821</name>
</gene>
<dbReference type="GeneID" id="107217821"/>
<dbReference type="OrthoDB" id="7549823at2759"/>
<organism evidence="2">
    <name type="scientific">Neodiprion lecontei</name>
    <name type="common">Redheaded pine sawfly</name>
    <dbReference type="NCBI Taxonomy" id="441921"/>
    <lineage>
        <taxon>Eukaryota</taxon>
        <taxon>Metazoa</taxon>
        <taxon>Ecdysozoa</taxon>
        <taxon>Arthropoda</taxon>
        <taxon>Hexapoda</taxon>
        <taxon>Insecta</taxon>
        <taxon>Pterygota</taxon>
        <taxon>Neoptera</taxon>
        <taxon>Endopterygota</taxon>
        <taxon>Hymenoptera</taxon>
        <taxon>Tenthredinoidea</taxon>
        <taxon>Diprionidae</taxon>
        <taxon>Diprioninae</taxon>
        <taxon>Neodiprion</taxon>
    </lineage>
</organism>
<dbReference type="RefSeq" id="XP_015510982.1">
    <property type="nucleotide sequence ID" value="XM_015655496.2"/>
</dbReference>
<dbReference type="InParanoid" id="A0A6J0B9Y6"/>